<dbReference type="InterPro" id="IPR027417">
    <property type="entry name" value="P-loop_NTPase"/>
</dbReference>
<name>A0A3P3XL93_9SPIR</name>
<dbReference type="GO" id="GO:0006260">
    <property type="term" value="P:DNA replication"/>
    <property type="evidence" value="ECO:0007669"/>
    <property type="project" value="TreeGrafter"/>
</dbReference>
<feature type="domain" description="AAA+ ATPase" evidence="4">
    <location>
        <begin position="102"/>
        <end position="234"/>
    </location>
</feature>
<keyword evidence="2" id="KW-0547">Nucleotide-binding</keyword>
<dbReference type="PANTHER" id="PTHR30050:SF4">
    <property type="entry name" value="ATP-BINDING PROTEIN RV3427C IN INSERTION SEQUENCE-RELATED"/>
    <property type="match status" value="1"/>
</dbReference>
<proteinExistence type="inferred from homology"/>
<evidence type="ECO:0000313" key="5">
    <source>
        <dbReference type="EMBL" id="SLM15343.1"/>
    </source>
</evidence>
<dbReference type="SUPFAM" id="SSF52540">
    <property type="entry name" value="P-loop containing nucleoside triphosphate hydrolases"/>
    <property type="match status" value="1"/>
</dbReference>
<dbReference type="GO" id="GO:0005524">
    <property type="term" value="F:ATP binding"/>
    <property type="evidence" value="ECO:0007669"/>
    <property type="project" value="UniProtKB-KW"/>
</dbReference>
<comment type="similarity">
    <text evidence="1">Belongs to the IS21/IS1162 putative ATP-binding protein family.</text>
</comment>
<dbReference type="PIRSF" id="PIRSF003073">
    <property type="entry name" value="DNAC_TnpB_IstB"/>
    <property type="match status" value="1"/>
</dbReference>
<dbReference type="Pfam" id="PF01695">
    <property type="entry name" value="IstB_IS21"/>
    <property type="match status" value="1"/>
</dbReference>
<dbReference type="CDD" id="cd00009">
    <property type="entry name" value="AAA"/>
    <property type="match status" value="1"/>
</dbReference>
<dbReference type="Gene3D" id="3.40.50.300">
    <property type="entry name" value="P-loop containing nucleotide triphosphate hydrolases"/>
    <property type="match status" value="1"/>
</dbReference>
<dbReference type="NCBIfam" id="NF038214">
    <property type="entry name" value="IS21_help_AAA"/>
    <property type="match status" value="1"/>
</dbReference>
<dbReference type="AlphaFoldDB" id="A0A3P3XL93"/>
<evidence type="ECO:0000259" key="4">
    <source>
        <dbReference type="SMART" id="SM00382"/>
    </source>
</evidence>
<protein>
    <submittedName>
        <fullName evidence="5">IstB domain protein ATP-binding protein</fullName>
    </submittedName>
</protein>
<evidence type="ECO:0000256" key="2">
    <source>
        <dbReference type="ARBA" id="ARBA00022741"/>
    </source>
</evidence>
<accession>A0A3P3XL93</accession>
<dbReference type="InterPro" id="IPR028350">
    <property type="entry name" value="DNAC/IstB-like"/>
</dbReference>
<dbReference type="InterPro" id="IPR002611">
    <property type="entry name" value="IstB_ATP-bd"/>
</dbReference>
<organism evidence="5">
    <name type="scientific">uncultured spirochete</name>
    <dbReference type="NCBI Taxonomy" id="156406"/>
    <lineage>
        <taxon>Bacteria</taxon>
        <taxon>Pseudomonadati</taxon>
        <taxon>Spirochaetota</taxon>
        <taxon>Spirochaetia</taxon>
        <taxon>Spirochaetales</taxon>
        <taxon>environmental samples</taxon>
    </lineage>
</organism>
<keyword evidence="3 5" id="KW-0067">ATP-binding</keyword>
<evidence type="ECO:0000313" key="6">
    <source>
        <dbReference type="EMBL" id="SLM15983.1"/>
    </source>
</evidence>
<dbReference type="InterPro" id="IPR047661">
    <property type="entry name" value="IstB"/>
</dbReference>
<dbReference type="SMART" id="SM00382">
    <property type="entry name" value="AAA"/>
    <property type="match status" value="1"/>
</dbReference>
<evidence type="ECO:0000256" key="3">
    <source>
        <dbReference type="ARBA" id="ARBA00022840"/>
    </source>
</evidence>
<sequence length="259" mass="29521">MRRPRTNRTLLREEISQLLKKMAFSQTAVQLCEEEGTAPMEQFLLNVLQSEMASREQARRARFLREAAFPVYKTLEGFDFTSVSLPPALSRDELLSMQFVAEKKNLVMYGPVGTGKTHLATALGVEACNRSMRTKFFTAAELVVRLSEAHKEGMLDKLLKAVLRADLLIIDEWGYVPVDHQGAQLLFRVIADSYEQRSLILTTNLEFSKWGSIFTDDQMAAAMIDRLAHHGHILLFEGESYRMKHALMRQKDQIKLPMA</sequence>
<dbReference type="EMBL" id="FWDM01000041">
    <property type="protein sequence ID" value="SLM15983.1"/>
    <property type="molecule type" value="Genomic_DNA"/>
</dbReference>
<dbReference type="PANTHER" id="PTHR30050">
    <property type="entry name" value="CHROMOSOMAL REPLICATION INITIATOR PROTEIN DNAA"/>
    <property type="match status" value="1"/>
</dbReference>
<gene>
    <name evidence="5" type="ORF">SPIROBIBN47_410048</name>
    <name evidence="6" type="ORF">SPIROBIBN47_90051</name>
</gene>
<reference evidence="5" key="1">
    <citation type="submission" date="2017-02" db="EMBL/GenBank/DDBJ databases">
        <authorList>
            <person name="Regsiter A."/>
            <person name="William W."/>
        </authorList>
    </citation>
    <scope>NUCLEOTIDE SEQUENCE</scope>
    <source>
        <strain evidence="5">Bib</strain>
    </source>
</reference>
<dbReference type="EMBL" id="FWDM01000036">
    <property type="protein sequence ID" value="SLM15343.1"/>
    <property type="molecule type" value="Genomic_DNA"/>
</dbReference>
<dbReference type="InterPro" id="IPR003593">
    <property type="entry name" value="AAA+_ATPase"/>
</dbReference>
<evidence type="ECO:0000256" key="1">
    <source>
        <dbReference type="ARBA" id="ARBA00008059"/>
    </source>
</evidence>